<dbReference type="InterPro" id="IPR023198">
    <property type="entry name" value="PGP-like_dom2"/>
</dbReference>
<name>A0A3E3IB06_9FIRM</name>
<keyword evidence="1" id="KW-0378">Hydrolase</keyword>
<sequence length="237" mass="27477">MAKYEYLILDVDDTLLNFEKCELNAFLRTMEACKIVPEERLQKLFIEICDEVWLKYDLDNTNNADILKNYHKYYRSYAVERFVHLEEKIKTGMPPEQLSALYFQKYKEEFWPEEGAIAVCRTLSKYCPLVLATNGLTEIQRSRISPFMNYITHVFISEEVGAIKPSSAFYSCILNTLHVNNPAVCLMVGNSISTDIVGANEAGMDTCWYNRSRKAYNHSMKPAYEISFLPDLIQLIK</sequence>
<dbReference type="InterPro" id="IPR006439">
    <property type="entry name" value="HAD-SF_hydro_IA"/>
</dbReference>
<dbReference type="PANTHER" id="PTHR47478:SF1">
    <property type="entry name" value="PYRIMIDINE 5'-NUCLEOTIDASE YJJG"/>
    <property type="match status" value="1"/>
</dbReference>
<dbReference type="EMBL" id="QVLV01000002">
    <property type="protein sequence ID" value="RGE64255.1"/>
    <property type="molecule type" value="Genomic_DNA"/>
</dbReference>
<dbReference type="AlphaFoldDB" id="A0A3E3IB06"/>
<dbReference type="InterPro" id="IPR023214">
    <property type="entry name" value="HAD_sf"/>
</dbReference>
<evidence type="ECO:0000313" key="1">
    <source>
        <dbReference type="EMBL" id="RGE64255.1"/>
    </source>
</evidence>
<dbReference type="RefSeq" id="WP_117543802.1">
    <property type="nucleotide sequence ID" value="NZ_JBKUNB010000011.1"/>
</dbReference>
<dbReference type="GeneID" id="97986086"/>
<dbReference type="InterPro" id="IPR036412">
    <property type="entry name" value="HAD-like_sf"/>
</dbReference>
<evidence type="ECO:0000313" key="2">
    <source>
        <dbReference type="Proteomes" id="UP000260812"/>
    </source>
</evidence>
<organism evidence="1 2">
    <name type="scientific">Eisenbergiella massiliensis</name>
    <dbReference type="NCBI Taxonomy" id="1720294"/>
    <lineage>
        <taxon>Bacteria</taxon>
        <taxon>Bacillati</taxon>
        <taxon>Bacillota</taxon>
        <taxon>Clostridia</taxon>
        <taxon>Lachnospirales</taxon>
        <taxon>Lachnospiraceae</taxon>
        <taxon>Eisenbergiella</taxon>
    </lineage>
</organism>
<dbReference type="SFLD" id="SFLDS00003">
    <property type="entry name" value="Haloacid_Dehalogenase"/>
    <property type="match status" value="1"/>
</dbReference>
<dbReference type="Pfam" id="PF00702">
    <property type="entry name" value="Hydrolase"/>
    <property type="match status" value="1"/>
</dbReference>
<dbReference type="Gene3D" id="1.10.150.240">
    <property type="entry name" value="Putative phosphatase, domain 2"/>
    <property type="match status" value="1"/>
</dbReference>
<dbReference type="SFLD" id="SFLDG01129">
    <property type="entry name" value="C1.5:_HAD__Beta-PGM__Phosphata"/>
    <property type="match status" value="1"/>
</dbReference>
<dbReference type="Proteomes" id="UP000260812">
    <property type="component" value="Unassembled WGS sequence"/>
</dbReference>
<proteinExistence type="predicted"/>
<reference evidence="1" key="1">
    <citation type="submission" date="2018-08" db="EMBL/GenBank/DDBJ databases">
        <title>A genome reference for cultivated species of the human gut microbiota.</title>
        <authorList>
            <person name="Zou Y."/>
            <person name="Xue W."/>
            <person name="Luo G."/>
        </authorList>
    </citation>
    <scope>NUCLEOTIDE SEQUENCE [LARGE SCALE GENOMIC DNA]</scope>
    <source>
        <strain evidence="1">TF05-5AC</strain>
    </source>
</reference>
<dbReference type="NCBIfam" id="TIGR01549">
    <property type="entry name" value="HAD-SF-IA-v1"/>
    <property type="match status" value="1"/>
</dbReference>
<accession>A0A3E3IB06</accession>
<dbReference type="PANTHER" id="PTHR47478">
    <property type="match status" value="1"/>
</dbReference>
<protein>
    <submittedName>
        <fullName evidence="1">HAD family hydrolase</fullName>
    </submittedName>
</protein>
<dbReference type="InterPro" id="IPR052550">
    <property type="entry name" value="Pyrimidine_5'-ntase_YjjG"/>
</dbReference>
<gene>
    <name evidence="1" type="ORF">DXC51_04080</name>
</gene>
<keyword evidence="2" id="KW-1185">Reference proteome</keyword>
<comment type="caution">
    <text evidence="1">The sequence shown here is derived from an EMBL/GenBank/DDBJ whole genome shotgun (WGS) entry which is preliminary data.</text>
</comment>
<dbReference type="GO" id="GO:0016787">
    <property type="term" value="F:hydrolase activity"/>
    <property type="evidence" value="ECO:0007669"/>
    <property type="project" value="UniProtKB-KW"/>
</dbReference>
<dbReference type="SUPFAM" id="SSF56784">
    <property type="entry name" value="HAD-like"/>
    <property type="match status" value="1"/>
</dbReference>
<dbReference type="Gene3D" id="3.40.50.1000">
    <property type="entry name" value="HAD superfamily/HAD-like"/>
    <property type="match status" value="1"/>
</dbReference>